<dbReference type="Gene3D" id="3.40.50.300">
    <property type="entry name" value="P-loop containing nucleotide triphosphate hydrolases"/>
    <property type="match status" value="1"/>
</dbReference>
<evidence type="ECO:0000313" key="6">
    <source>
        <dbReference type="Proteomes" id="UP001595912"/>
    </source>
</evidence>
<keyword evidence="2" id="KW-0067">ATP-binding</keyword>
<keyword evidence="6" id="KW-1185">Reference proteome</keyword>
<dbReference type="InterPro" id="IPR036388">
    <property type="entry name" value="WH-like_DNA-bd_sf"/>
</dbReference>
<dbReference type="EMBL" id="JBHSIU010000121">
    <property type="protein sequence ID" value="MFC5007339.1"/>
    <property type="molecule type" value="Genomic_DNA"/>
</dbReference>
<dbReference type="PANTHER" id="PTHR16305">
    <property type="entry name" value="TESTICULAR SOLUBLE ADENYLYL CYCLASE"/>
    <property type="match status" value="1"/>
</dbReference>
<dbReference type="SMART" id="SM00421">
    <property type="entry name" value="HTH_LUXR"/>
    <property type="match status" value="1"/>
</dbReference>
<comment type="caution">
    <text evidence="5">The sequence shown here is derived from an EMBL/GenBank/DDBJ whole genome shotgun (WGS) entry which is preliminary data.</text>
</comment>
<dbReference type="Proteomes" id="UP001595912">
    <property type="component" value="Unassembled WGS sequence"/>
</dbReference>
<keyword evidence="1" id="KW-0547">Nucleotide-binding</keyword>
<dbReference type="Gene3D" id="1.10.10.10">
    <property type="entry name" value="Winged helix-like DNA-binding domain superfamily/Winged helix DNA-binding domain"/>
    <property type="match status" value="1"/>
</dbReference>
<name>A0ABV9WG34_9ACTN</name>
<evidence type="ECO:0000259" key="4">
    <source>
        <dbReference type="PROSITE" id="PS50043"/>
    </source>
</evidence>
<evidence type="ECO:0000256" key="1">
    <source>
        <dbReference type="ARBA" id="ARBA00022741"/>
    </source>
</evidence>
<dbReference type="Pfam" id="PF00196">
    <property type="entry name" value="GerE"/>
    <property type="match status" value="1"/>
</dbReference>
<sequence>MSDGDASGWRAHALVGRDQDVALVRSFVDDATVHGGALVVTGDAGVGKSVLVVDAAGYAATVATQVIWAVGIEHDANVSFSGLSQVLSPLLDEVDGLDEGHRSALRGALGLETPTTTPGRLAISNAALHLLIRAAQTRPILLVVDDMPWLDTISAQILAFLARRVGGHRVGVLATARTGEPTEFDTSQLRTHELGPLPDDAARALLDSRYPALAPRARRRLLAEARGNPLALLELPIALASPGTGALASVLPLTGRLQQVFAARIDALPPGARDALLLAVLDGTGNLDVVAEAPAAAEALAPAVHARLVTVDVAAAALAFRHPLIRSAIVGQSTDDERRRAHQRLAEHYGGDLQRRAWHLAEASTGPDETTAALLQQVAHVNLFRGDAVRAISELLRAADLSPEGTDRSPRLAEAAYLGAIVTGDLRDVPALLDAARRADPEHHGSLAGAVAGAYHLLNETGDVDSAHRLLTGAVNALAEPGDAHNKTLVEALYTLLMVCFFAGRAELWPDFHTAVERLRPRVPRLLSVLTGTFSDPARSALPVLGRLDDAIAVLHKENSPARIVRTAIAGSYLDRIGDCREPLWRAVRHGREGGAVTSAIEALALLGNDAYFAGRWDEVQALTTESLELCRTHNYRLLRWPGLFLQALVAAARGDEATGREAVQEMTRWATPRRVGVVAWYAWHVRTLTALSRGEFDEAYRCATMVSPAGRFAPHTPNALWLIMEVVEAAARTGRLAEARAHVAAADAARIGDLSDRLALTVSGARAMAAADESFRPLFDRALALPGTDRWPFDLARIRLAYGERLRRNRASAAARDHLQAAADVFDQLGARPWSQRAGGELRAAGAHREPPGATAPSSALTPQQDQIARLAATGMTNKQIGERLFLSARTVGYHLHQIFPKLGVTSRAGLRDALEDRPPHGPVM</sequence>
<proteinExistence type="predicted"/>
<dbReference type="PRINTS" id="PR00038">
    <property type="entry name" value="HTHLUXR"/>
</dbReference>
<dbReference type="PROSITE" id="PS50043">
    <property type="entry name" value="HTH_LUXR_2"/>
    <property type="match status" value="1"/>
</dbReference>
<organism evidence="5 6">
    <name type="scientific">Dactylosporangium cerinum</name>
    <dbReference type="NCBI Taxonomy" id="1434730"/>
    <lineage>
        <taxon>Bacteria</taxon>
        <taxon>Bacillati</taxon>
        <taxon>Actinomycetota</taxon>
        <taxon>Actinomycetes</taxon>
        <taxon>Micromonosporales</taxon>
        <taxon>Micromonosporaceae</taxon>
        <taxon>Dactylosporangium</taxon>
    </lineage>
</organism>
<dbReference type="InterPro" id="IPR041664">
    <property type="entry name" value="AAA_16"/>
</dbReference>
<feature type="region of interest" description="Disordered" evidence="3">
    <location>
        <begin position="838"/>
        <end position="863"/>
    </location>
</feature>
<dbReference type="PANTHER" id="PTHR16305:SF35">
    <property type="entry name" value="TRANSCRIPTIONAL ACTIVATOR DOMAIN"/>
    <property type="match status" value="1"/>
</dbReference>
<feature type="domain" description="HTH luxR-type" evidence="4">
    <location>
        <begin position="855"/>
        <end position="920"/>
    </location>
</feature>
<gene>
    <name evidence="5" type="ORF">ACFPIJ_57210</name>
</gene>
<reference evidence="6" key="1">
    <citation type="journal article" date="2019" name="Int. J. Syst. Evol. Microbiol.">
        <title>The Global Catalogue of Microorganisms (GCM) 10K type strain sequencing project: providing services to taxonomists for standard genome sequencing and annotation.</title>
        <authorList>
            <consortium name="The Broad Institute Genomics Platform"/>
            <consortium name="The Broad Institute Genome Sequencing Center for Infectious Disease"/>
            <person name="Wu L."/>
            <person name="Ma J."/>
        </authorList>
    </citation>
    <scope>NUCLEOTIDE SEQUENCE [LARGE SCALE GENOMIC DNA]</scope>
    <source>
        <strain evidence="6">CGMCC 4.7152</strain>
    </source>
</reference>
<dbReference type="InterPro" id="IPR016032">
    <property type="entry name" value="Sig_transdc_resp-reg_C-effctor"/>
</dbReference>
<dbReference type="SUPFAM" id="SSF46894">
    <property type="entry name" value="C-terminal effector domain of the bipartite response regulators"/>
    <property type="match status" value="1"/>
</dbReference>
<dbReference type="SUPFAM" id="SSF52540">
    <property type="entry name" value="P-loop containing nucleoside triphosphate hydrolases"/>
    <property type="match status" value="1"/>
</dbReference>
<evidence type="ECO:0000256" key="3">
    <source>
        <dbReference type="SAM" id="MobiDB-lite"/>
    </source>
</evidence>
<dbReference type="RefSeq" id="WP_380127984.1">
    <property type="nucleotide sequence ID" value="NZ_JBHSIU010000121.1"/>
</dbReference>
<accession>A0ABV9WG34</accession>
<dbReference type="InterPro" id="IPR000792">
    <property type="entry name" value="Tscrpt_reg_LuxR_C"/>
</dbReference>
<evidence type="ECO:0000256" key="2">
    <source>
        <dbReference type="ARBA" id="ARBA00022840"/>
    </source>
</evidence>
<protein>
    <submittedName>
        <fullName evidence="5">AAA family ATPase</fullName>
    </submittedName>
</protein>
<evidence type="ECO:0000313" key="5">
    <source>
        <dbReference type="EMBL" id="MFC5007339.1"/>
    </source>
</evidence>
<dbReference type="InterPro" id="IPR027417">
    <property type="entry name" value="P-loop_NTPase"/>
</dbReference>
<dbReference type="CDD" id="cd06170">
    <property type="entry name" value="LuxR_C_like"/>
    <property type="match status" value="1"/>
</dbReference>
<dbReference type="Pfam" id="PF13191">
    <property type="entry name" value="AAA_16"/>
    <property type="match status" value="1"/>
</dbReference>